<comment type="caution">
    <text evidence="1">The sequence shown here is derived from an EMBL/GenBank/DDBJ whole genome shotgun (WGS) entry which is preliminary data.</text>
</comment>
<protein>
    <submittedName>
        <fullName evidence="1">Uncharacterized protein</fullName>
    </submittedName>
</protein>
<organism evidence="1 2">
    <name type="scientific">Hyphomonas hirschiana VP5</name>
    <dbReference type="NCBI Taxonomy" id="1280951"/>
    <lineage>
        <taxon>Bacteria</taxon>
        <taxon>Pseudomonadati</taxon>
        <taxon>Pseudomonadota</taxon>
        <taxon>Alphaproteobacteria</taxon>
        <taxon>Hyphomonadales</taxon>
        <taxon>Hyphomonadaceae</taxon>
        <taxon>Hyphomonas</taxon>
    </lineage>
</organism>
<dbReference type="AlphaFoldDB" id="A0A059FSE1"/>
<evidence type="ECO:0000313" key="1">
    <source>
        <dbReference type="EMBL" id="KCZ93590.1"/>
    </source>
</evidence>
<reference evidence="1 2" key="1">
    <citation type="submission" date="2013-04" db="EMBL/GenBank/DDBJ databases">
        <title>Hyphomonas hirschiana VP5 Genome Sequencing.</title>
        <authorList>
            <person name="Lai Q."/>
            <person name="Shao Z."/>
        </authorList>
    </citation>
    <scope>NUCLEOTIDE SEQUENCE [LARGE SCALE GENOMIC DNA]</scope>
    <source>
        <strain evidence="1 2">VP5</strain>
    </source>
</reference>
<sequence length="78" mass="8938">MKLRMPVTVTQKAHQVPYIAILKSLGDSLSILPKQFIDDKLNPGFFVAAPFSMYGWMRRARFGLLSNMLHKCLVPFVR</sequence>
<name>A0A059FSE1_9PROT</name>
<dbReference type="EMBL" id="ARYI01000007">
    <property type="protein sequence ID" value="KCZ93590.1"/>
    <property type="molecule type" value="Genomic_DNA"/>
</dbReference>
<evidence type="ECO:0000313" key="2">
    <source>
        <dbReference type="Proteomes" id="UP000025061"/>
    </source>
</evidence>
<accession>A0A059FSE1</accession>
<dbReference type="Proteomes" id="UP000025061">
    <property type="component" value="Unassembled WGS sequence"/>
</dbReference>
<proteinExistence type="predicted"/>
<gene>
    <name evidence="1" type="ORF">HHI_09347</name>
</gene>
<keyword evidence="2" id="KW-1185">Reference proteome</keyword>